<dbReference type="AlphaFoldDB" id="A0A1I7TRY8"/>
<feature type="region of interest" description="Disordered" evidence="1">
    <location>
        <begin position="1"/>
        <end position="42"/>
    </location>
</feature>
<dbReference type="WBParaSite" id="Csp11.Scaffold629.g11174.t1">
    <property type="protein sequence ID" value="Csp11.Scaffold629.g11174.t1"/>
    <property type="gene ID" value="Csp11.Scaffold629.g11174"/>
</dbReference>
<evidence type="ECO:0000313" key="2">
    <source>
        <dbReference type="Proteomes" id="UP000095282"/>
    </source>
</evidence>
<dbReference type="STRING" id="1561998.A0A1I7TRY8"/>
<reference evidence="3" key="1">
    <citation type="submission" date="2016-11" db="UniProtKB">
        <authorList>
            <consortium name="WormBaseParasite"/>
        </authorList>
    </citation>
    <scope>IDENTIFICATION</scope>
</reference>
<evidence type="ECO:0000313" key="3">
    <source>
        <dbReference type="WBParaSite" id="Csp11.Scaffold629.g11174.t1"/>
    </source>
</evidence>
<evidence type="ECO:0000256" key="1">
    <source>
        <dbReference type="SAM" id="MobiDB-lite"/>
    </source>
</evidence>
<proteinExistence type="predicted"/>
<dbReference type="eggNOG" id="KOG4039">
    <property type="taxonomic scope" value="Eukaryota"/>
</dbReference>
<feature type="compositionally biased region" description="Acidic residues" evidence="1">
    <location>
        <begin position="1"/>
        <end position="17"/>
    </location>
</feature>
<keyword evidence="2" id="KW-1185">Reference proteome</keyword>
<protein>
    <submittedName>
        <fullName evidence="3">RNA polymerase-associated protein</fullName>
    </submittedName>
</protein>
<name>A0A1I7TRY8_9PELO</name>
<accession>A0A1I7TRY8</accession>
<dbReference type="Proteomes" id="UP000095282">
    <property type="component" value="Unplaced"/>
</dbReference>
<sequence>MSDFDDDNLFDDFDDRMDTEPITLGDSDDSFDDGPQQPSSSVDRKAIIEKYQKLKEESKRLDEIAVEVRSLVMICRQMEECYTKRIGKDLISQGEVRYLHDGTVLLLVTIQNVTNQPMIEWTLSIQPSSIFPSNAHSASICQTINLGTLLPGVRKTFRCHLNCDEPPYVLRLSLIREFQLDDIRKVFQVDTDPISVTAWNQTQKVEKKLSGTNVSFKSSIRLPNSLIDLLSGSPDNIISIAQVYKSILNIPNDQEETIILCIPSSPTENYFVEVNCAKDGIHHHLLTIATESSRSHTLLAQHLRLHLIVEMSKLKSRPAKGILILTEMDAVSVEELFQSMLSAFN</sequence>
<organism evidence="2 3">
    <name type="scientific">Caenorhabditis tropicalis</name>
    <dbReference type="NCBI Taxonomy" id="1561998"/>
    <lineage>
        <taxon>Eukaryota</taxon>
        <taxon>Metazoa</taxon>
        <taxon>Ecdysozoa</taxon>
        <taxon>Nematoda</taxon>
        <taxon>Chromadorea</taxon>
        <taxon>Rhabditida</taxon>
        <taxon>Rhabditina</taxon>
        <taxon>Rhabditomorpha</taxon>
        <taxon>Rhabditoidea</taxon>
        <taxon>Rhabditidae</taxon>
        <taxon>Peloderinae</taxon>
        <taxon>Caenorhabditis</taxon>
    </lineage>
</organism>